<evidence type="ECO:0000313" key="7">
    <source>
        <dbReference type="EMBL" id="NCN65074.1"/>
    </source>
</evidence>
<dbReference type="EMBL" id="JAACVF010000081">
    <property type="protein sequence ID" value="NCN65074.1"/>
    <property type="molecule type" value="Genomic_DNA"/>
</dbReference>
<feature type="transmembrane region" description="Helical" evidence="6">
    <location>
        <begin position="47"/>
        <end position="71"/>
    </location>
</feature>
<comment type="caution">
    <text evidence="8">The sequence shown here is derived from an EMBL/GenBank/DDBJ whole genome shotgun (WGS) entry which is preliminary data.</text>
</comment>
<keyword evidence="2" id="KW-1003">Cell membrane</keyword>
<evidence type="ECO:0000256" key="1">
    <source>
        <dbReference type="ARBA" id="ARBA00004651"/>
    </source>
</evidence>
<evidence type="ECO:0000256" key="5">
    <source>
        <dbReference type="ARBA" id="ARBA00023136"/>
    </source>
</evidence>
<reference evidence="8" key="1">
    <citation type="submission" date="2019-11" db="EMBL/GenBank/DDBJ databases">
        <title>Lipid analysis of CO2-rich subsurface aquifers suggests an autotrophy-based deep biosphere with lysolipids enriched in CPR bacteria.</title>
        <authorList>
            <person name="Probst A.J."/>
            <person name="Elling F.J."/>
            <person name="Castelle C.J."/>
            <person name="Zhu Q."/>
            <person name="Elvert M."/>
            <person name="Birarda G."/>
            <person name="Holman H.-Y."/>
            <person name="Lane K.R."/>
            <person name="Ladd B."/>
            <person name="Ryan M.C."/>
            <person name="Woyke T."/>
            <person name="Hinrichs K.-U."/>
            <person name="Banfield J.F."/>
        </authorList>
    </citation>
    <scope>NUCLEOTIDE SEQUENCE</scope>
    <source>
        <strain evidence="7">CG_2015-01_33_1645</strain>
        <strain evidence="8">CG_2015-04_33_537</strain>
    </source>
</reference>
<proteinExistence type="predicted"/>
<evidence type="ECO:0000256" key="2">
    <source>
        <dbReference type="ARBA" id="ARBA00022475"/>
    </source>
</evidence>
<dbReference type="PANTHER" id="PTHR43302:SF5">
    <property type="entry name" value="TRANSPORTER ARSB-RELATED"/>
    <property type="match status" value="1"/>
</dbReference>
<organism evidence="8 9">
    <name type="scientific">Candidatus Altarchaeum hamiconexum</name>
    <dbReference type="NCBI Taxonomy" id="1803513"/>
    <lineage>
        <taxon>Archaea</taxon>
        <taxon>Candidatus Altarchaeota</taxon>
        <taxon>Candidatus Altiarchaeia</taxon>
        <taxon>Candidatus Altarchaeales</taxon>
        <taxon>Candidatus Altarchaeaceae</taxon>
        <taxon>Candidatus Altarchaeum</taxon>
    </lineage>
</organism>
<gene>
    <name evidence="8" type="ORF">GW779_02905</name>
    <name evidence="7" type="ORF">GW910_03240</name>
</gene>
<dbReference type="AlphaFoldDB" id="A0A8J8CGZ1"/>
<evidence type="ECO:0008006" key="10">
    <source>
        <dbReference type="Google" id="ProtNLM"/>
    </source>
</evidence>
<feature type="transmembrane region" description="Helical" evidence="6">
    <location>
        <begin position="7"/>
        <end position="27"/>
    </location>
</feature>
<accession>A0A8J8CGZ1</accession>
<keyword evidence="4 6" id="KW-1133">Transmembrane helix</keyword>
<evidence type="ECO:0000256" key="4">
    <source>
        <dbReference type="ARBA" id="ARBA00022989"/>
    </source>
</evidence>
<dbReference type="PANTHER" id="PTHR43302">
    <property type="entry name" value="TRANSPORTER ARSB-RELATED"/>
    <property type="match status" value="1"/>
</dbReference>
<comment type="subcellular location">
    <subcellularLocation>
        <location evidence="1">Cell membrane</location>
        <topology evidence="1">Multi-pass membrane protein</topology>
    </subcellularLocation>
</comment>
<dbReference type="Proteomes" id="UP000738826">
    <property type="component" value="Unassembled WGS sequence"/>
</dbReference>
<protein>
    <recommendedName>
        <fullName evidence="10">Citrate transporter-like domain-containing protein</fullName>
    </recommendedName>
</protein>
<keyword evidence="3 6" id="KW-0812">Transmembrane</keyword>
<evidence type="ECO:0000256" key="3">
    <source>
        <dbReference type="ARBA" id="ARBA00022692"/>
    </source>
</evidence>
<name>A0A8J8CGZ1_9ARCH</name>
<evidence type="ECO:0000313" key="9">
    <source>
        <dbReference type="Proteomes" id="UP000738826"/>
    </source>
</evidence>
<dbReference type="GO" id="GO:0005886">
    <property type="term" value="C:plasma membrane"/>
    <property type="evidence" value="ECO:0007669"/>
    <property type="project" value="UniProtKB-SubCell"/>
</dbReference>
<dbReference type="EMBL" id="JAACQH010000050">
    <property type="protein sequence ID" value="NCS91356.1"/>
    <property type="molecule type" value="Genomic_DNA"/>
</dbReference>
<sequence>MGQHRNLNISSIPVLLTISVALSQFISNVPPVALYLPLFGSGTDAQITALSAGSTIAGNLSVLGAASNVIIIQNAEKRNRNRNITLTFFEFARIGVPMTIINVVVYFLFFIFLVHFT</sequence>
<evidence type="ECO:0000313" key="8">
    <source>
        <dbReference type="EMBL" id="NCS91356.1"/>
    </source>
</evidence>
<keyword evidence="5 6" id="KW-0472">Membrane</keyword>
<evidence type="ECO:0000256" key="6">
    <source>
        <dbReference type="SAM" id="Phobius"/>
    </source>
</evidence>
<dbReference type="Proteomes" id="UP000768163">
    <property type="component" value="Unassembled WGS sequence"/>
</dbReference>
<feature type="transmembrane region" description="Helical" evidence="6">
    <location>
        <begin position="91"/>
        <end position="116"/>
    </location>
</feature>